<dbReference type="GO" id="GO:0005737">
    <property type="term" value="C:cytoplasm"/>
    <property type="evidence" value="ECO:0007669"/>
    <property type="project" value="UniProtKB-SubCell"/>
</dbReference>
<dbReference type="EC" id="1.2.1.38" evidence="7"/>
<dbReference type="AlphaFoldDB" id="A0AAE9Y3H6"/>
<comment type="catalytic activity">
    <reaction evidence="6 7">
        <text>N-acetyl-L-glutamate 5-semialdehyde + phosphate + NADP(+) = N-acetyl-L-glutamyl 5-phosphate + NADPH + H(+)</text>
        <dbReference type="Rhea" id="RHEA:21588"/>
        <dbReference type="ChEBI" id="CHEBI:15378"/>
        <dbReference type="ChEBI" id="CHEBI:29123"/>
        <dbReference type="ChEBI" id="CHEBI:43474"/>
        <dbReference type="ChEBI" id="CHEBI:57783"/>
        <dbReference type="ChEBI" id="CHEBI:57936"/>
        <dbReference type="ChEBI" id="CHEBI:58349"/>
        <dbReference type="EC" id="1.2.1.38"/>
    </reaction>
</comment>
<comment type="function">
    <text evidence="7">Catalyzes the NADPH-dependent reduction of N-acetyl-5-glutamyl phosphate to yield N-acetyl-L-glutamate 5-semialdehyde.</text>
</comment>
<dbReference type="Proteomes" id="UP001216390">
    <property type="component" value="Chromosome"/>
</dbReference>
<dbReference type="InterPro" id="IPR000706">
    <property type="entry name" value="AGPR_type-1"/>
</dbReference>
<evidence type="ECO:0000256" key="5">
    <source>
        <dbReference type="ARBA" id="ARBA00023002"/>
    </source>
</evidence>
<dbReference type="InterPro" id="IPR023013">
    <property type="entry name" value="AGPR_AS"/>
</dbReference>
<dbReference type="PANTHER" id="PTHR32338:SF10">
    <property type="entry name" value="N-ACETYL-GAMMA-GLUTAMYL-PHOSPHATE REDUCTASE, CHLOROPLASTIC-RELATED"/>
    <property type="match status" value="1"/>
</dbReference>
<dbReference type="FunFam" id="3.30.360.10:FF:000014">
    <property type="entry name" value="N-acetyl-gamma-glutamyl-phosphate reductase"/>
    <property type="match status" value="1"/>
</dbReference>
<dbReference type="GO" id="GO:0051287">
    <property type="term" value="F:NAD binding"/>
    <property type="evidence" value="ECO:0007669"/>
    <property type="project" value="InterPro"/>
</dbReference>
<dbReference type="SUPFAM" id="SSF55347">
    <property type="entry name" value="Glyceraldehyde-3-phosphate dehydrogenase-like, C-terminal domain"/>
    <property type="match status" value="1"/>
</dbReference>
<keyword evidence="5 7" id="KW-0560">Oxidoreductase</keyword>
<keyword evidence="2 7" id="KW-0055">Arginine biosynthesis</keyword>
<organism evidence="10 11">
    <name type="scientific">Iamia majanohamensis</name>
    <dbReference type="NCBI Taxonomy" id="467976"/>
    <lineage>
        <taxon>Bacteria</taxon>
        <taxon>Bacillati</taxon>
        <taxon>Actinomycetota</taxon>
        <taxon>Acidimicrobiia</taxon>
        <taxon>Acidimicrobiales</taxon>
        <taxon>Iamiaceae</taxon>
        <taxon>Iamia</taxon>
    </lineage>
</organism>
<evidence type="ECO:0000256" key="3">
    <source>
        <dbReference type="ARBA" id="ARBA00022605"/>
    </source>
</evidence>
<evidence type="ECO:0000256" key="8">
    <source>
        <dbReference type="PROSITE-ProRule" id="PRU10010"/>
    </source>
</evidence>
<comment type="pathway">
    <text evidence="1 7">Amino-acid biosynthesis; L-arginine biosynthesis; N(2)-acetyl-L-ornithine from L-glutamate: step 3/4.</text>
</comment>
<dbReference type="CDD" id="cd17895">
    <property type="entry name" value="AGPR_1_N"/>
    <property type="match status" value="1"/>
</dbReference>
<dbReference type="PANTHER" id="PTHR32338">
    <property type="entry name" value="N-ACETYL-GAMMA-GLUTAMYL-PHOSPHATE REDUCTASE, CHLOROPLASTIC-RELATED-RELATED"/>
    <property type="match status" value="1"/>
</dbReference>
<dbReference type="InterPro" id="IPR058924">
    <property type="entry name" value="AGPR_dimerisation_dom"/>
</dbReference>
<evidence type="ECO:0000259" key="9">
    <source>
        <dbReference type="SMART" id="SM00859"/>
    </source>
</evidence>
<gene>
    <name evidence="7 10" type="primary">argC</name>
    <name evidence="10" type="ORF">PO878_11460</name>
</gene>
<reference evidence="10" key="1">
    <citation type="submission" date="2023-01" db="EMBL/GenBank/DDBJ databases">
        <title>The diversity of Class Acidimicrobiia in South China Sea sediment environments and the proposal of Iamia marina sp. nov., a novel species of the genus Iamia.</title>
        <authorList>
            <person name="He Y."/>
            <person name="Tian X."/>
        </authorList>
    </citation>
    <scope>NUCLEOTIDE SEQUENCE</scope>
    <source>
        <strain evidence="10">DSM 19957</strain>
    </source>
</reference>
<dbReference type="Pfam" id="PF22698">
    <property type="entry name" value="Semialdhyde_dhC_1"/>
    <property type="match status" value="1"/>
</dbReference>
<dbReference type="NCBIfam" id="TIGR01850">
    <property type="entry name" value="argC"/>
    <property type="match status" value="1"/>
</dbReference>
<proteinExistence type="inferred from homology"/>
<evidence type="ECO:0000256" key="1">
    <source>
        <dbReference type="ARBA" id="ARBA00004862"/>
    </source>
</evidence>
<comment type="subcellular location">
    <subcellularLocation>
        <location evidence="7">Cytoplasm</location>
    </subcellularLocation>
</comment>
<sequence>MAKVGIVGASGYTGAELLRLLAGHPDLEVAVATGDSQAGQPVADLYPSLVGAYGDRTFDTYDPAAVDGLDLVFCALPHGASQAVVPDLRDRVGAVVDLAADFRLADADLYPEWYGEAHTVPDLLAEAAYGLPELFRPDLLGATLVAGPGCYPTAAALALAPLLRAGLVAPTGIVVDAVSGVSGAGRPAKPTTTFCAADGDVTAYGLLRHRHTPEIEQTLTRVAGTAAQVVFTPHLVPMSRGMLATCYSRPVEGTTAADVAAAVADAYAEEAFVSVVPGSPSTKATQGSNAAHVAAHLDERTGWIVSLCALDNLGKGASGAAVQCANLALGLPEGTGLSTIGTYP</sequence>
<dbReference type="SUPFAM" id="SSF51735">
    <property type="entry name" value="NAD(P)-binding Rossmann-fold domains"/>
    <property type="match status" value="1"/>
</dbReference>
<dbReference type="GO" id="GO:0070401">
    <property type="term" value="F:NADP+ binding"/>
    <property type="evidence" value="ECO:0007669"/>
    <property type="project" value="InterPro"/>
</dbReference>
<feature type="active site" evidence="7 8">
    <location>
        <position position="150"/>
    </location>
</feature>
<dbReference type="InterPro" id="IPR000534">
    <property type="entry name" value="Semialdehyde_DH_NAD-bd"/>
</dbReference>
<dbReference type="InterPro" id="IPR036291">
    <property type="entry name" value="NAD(P)-bd_dom_sf"/>
</dbReference>
<comment type="similarity">
    <text evidence="7">Belongs to the NAGSA dehydrogenase family. Type 1 subfamily.</text>
</comment>
<dbReference type="HAMAP" id="MF_00150">
    <property type="entry name" value="ArgC_type1"/>
    <property type="match status" value="1"/>
</dbReference>
<dbReference type="Gene3D" id="3.40.50.720">
    <property type="entry name" value="NAD(P)-binding Rossmann-like Domain"/>
    <property type="match status" value="1"/>
</dbReference>
<dbReference type="CDD" id="cd23934">
    <property type="entry name" value="AGPR_1_C"/>
    <property type="match status" value="1"/>
</dbReference>
<dbReference type="InterPro" id="IPR050085">
    <property type="entry name" value="AGPR"/>
</dbReference>
<keyword evidence="11" id="KW-1185">Reference proteome</keyword>
<evidence type="ECO:0000256" key="7">
    <source>
        <dbReference type="HAMAP-Rule" id="MF_00150"/>
    </source>
</evidence>
<name>A0AAE9Y3H6_9ACTN</name>
<dbReference type="RefSeq" id="WP_272734640.1">
    <property type="nucleotide sequence ID" value="NZ_CP116942.1"/>
</dbReference>
<evidence type="ECO:0000256" key="6">
    <source>
        <dbReference type="ARBA" id="ARBA00050557"/>
    </source>
</evidence>
<dbReference type="EMBL" id="CP116942">
    <property type="protein sequence ID" value="WCO65115.1"/>
    <property type="molecule type" value="Genomic_DNA"/>
</dbReference>
<keyword evidence="4 7" id="KW-0521">NADP</keyword>
<evidence type="ECO:0000313" key="11">
    <source>
        <dbReference type="Proteomes" id="UP001216390"/>
    </source>
</evidence>
<dbReference type="GO" id="GO:0003942">
    <property type="term" value="F:N-acetyl-gamma-glutamyl-phosphate reductase activity"/>
    <property type="evidence" value="ECO:0007669"/>
    <property type="project" value="UniProtKB-UniRule"/>
</dbReference>
<evidence type="ECO:0000313" key="10">
    <source>
        <dbReference type="EMBL" id="WCO65115.1"/>
    </source>
</evidence>
<keyword evidence="3 7" id="KW-0028">Amino-acid biosynthesis</keyword>
<dbReference type="SMART" id="SM00859">
    <property type="entry name" value="Semialdhyde_dh"/>
    <property type="match status" value="1"/>
</dbReference>
<evidence type="ECO:0000256" key="2">
    <source>
        <dbReference type="ARBA" id="ARBA00022571"/>
    </source>
</evidence>
<accession>A0AAE9Y3H6</accession>
<evidence type="ECO:0000256" key="4">
    <source>
        <dbReference type="ARBA" id="ARBA00022857"/>
    </source>
</evidence>
<dbReference type="PROSITE" id="PS01224">
    <property type="entry name" value="ARGC"/>
    <property type="match status" value="1"/>
</dbReference>
<dbReference type="Pfam" id="PF01118">
    <property type="entry name" value="Semialdhyde_dh"/>
    <property type="match status" value="1"/>
</dbReference>
<dbReference type="GO" id="GO:0006526">
    <property type="term" value="P:L-arginine biosynthetic process"/>
    <property type="evidence" value="ECO:0007669"/>
    <property type="project" value="UniProtKB-UniRule"/>
</dbReference>
<protein>
    <recommendedName>
        <fullName evidence="7">N-acetyl-gamma-glutamyl-phosphate reductase</fullName>
        <shortName evidence="7">AGPR</shortName>
        <ecNumber evidence="7">1.2.1.38</ecNumber>
    </recommendedName>
    <alternativeName>
        <fullName evidence="7">N-acetyl-glutamate semialdehyde dehydrogenase</fullName>
        <shortName evidence="7">NAGSA dehydrogenase</shortName>
    </alternativeName>
</protein>
<feature type="domain" description="Semialdehyde dehydrogenase NAD-binding" evidence="9">
    <location>
        <begin position="3"/>
        <end position="142"/>
    </location>
</feature>
<keyword evidence="7" id="KW-0963">Cytoplasm</keyword>
<dbReference type="Gene3D" id="3.30.360.10">
    <property type="entry name" value="Dihydrodipicolinate Reductase, domain 2"/>
    <property type="match status" value="1"/>
</dbReference>
<dbReference type="KEGG" id="ima:PO878_11460"/>